<dbReference type="Proteomes" id="UP000887564">
    <property type="component" value="Unplaced"/>
</dbReference>
<sequence length="78" mass="9004">MEALTAWLNYLLKGDCDDENFQESAVRSKAARRRPDEAEALNLGIFFAHAKMATYPTKCLEKCTRMNWSFMCMLIAHK</sequence>
<evidence type="ECO:0000313" key="2">
    <source>
        <dbReference type="WBParaSite" id="PEQ_0000506501-mRNA-1"/>
    </source>
</evidence>
<name>A0A914RFH7_PAREQ</name>
<proteinExistence type="predicted"/>
<keyword evidence="1" id="KW-1185">Reference proteome</keyword>
<reference evidence="2" key="1">
    <citation type="submission" date="2022-11" db="UniProtKB">
        <authorList>
            <consortium name="WormBaseParasite"/>
        </authorList>
    </citation>
    <scope>IDENTIFICATION</scope>
</reference>
<evidence type="ECO:0000313" key="1">
    <source>
        <dbReference type="Proteomes" id="UP000887564"/>
    </source>
</evidence>
<accession>A0A914RFH7</accession>
<protein>
    <submittedName>
        <fullName evidence="2">Uncharacterized protein</fullName>
    </submittedName>
</protein>
<dbReference type="WBParaSite" id="PEQ_0000506501-mRNA-1">
    <property type="protein sequence ID" value="PEQ_0000506501-mRNA-1"/>
    <property type="gene ID" value="PEQ_0000506501"/>
</dbReference>
<organism evidence="1 2">
    <name type="scientific">Parascaris equorum</name>
    <name type="common">Equine roundworm</name>
    <dbReference type="NCBI Taxonomy" id="6256"/>
    <lineage>
        <taxon>Eukaryota</taxon>
        <taxon>Metazoa</taxon>
        <taxon>Ecdysozoa</taxon>
        <taxon>Nematoda</taxon>
        <taxon>Chromadorea</taxon>
        <taxon>Rhabditida</taxon>
        <taxon>Spirurina</taxon>
        <taxon>Ascaridomorpha</taxon>
        <taxon>Ascaridoidea</taxon>
        <taxon>Ascarididae</taxon>
        <taxon>Parascaris</taxon>
    </lineage>
</organism>
<dbReference type="AlphaFoldDB" id="A0A914RFH7"/>